<evidence type="ECO:0000256" key="1">
    <source>
        <dbReference type="ARBA" id="ARBA00001964"/>
    </source>
</evidence>
<evidence type="ECO:0000313" key="5">
    <source>
        <dbReference type="EMBL" id="MCW1912346.1"/>
    </source>
</evidence>
<organism evidence="5 6">
    <name type="scientific">Luteolibacter rhizosphaerae</name>
    <dbReference type="NCBI Taxonomy" id="2989719"/>
    <lineage>
        <taxon>Bacteria</taxon>
        <taxon>Pseudomonadati</taxon>
        <taxon>Verrucomicrobiota</taxon>
        <taxon>Verrucomicrobiia</taxon>
        <taxon>Verrucomicrobiales</taxon>
        <taxon>Verrucomicrobiaceae</taxon>
        <taxon>Luteolibacter</taxon>
    </lineage>
</organism>
<evidence type="ECO:0000259" key="4">
    <source>
        <dbReference type="SMART" id="SM00861"/>
    </source>
</evidence>
<accession>A0ABT3FYL4</accession>
<dbReference type="SUPFAM" id="SSF52922">
    <property type="entry name" value="TK C-terminal domain-like"/>
    <property type="match status" value="1"/>
</dbReference>
<dbReference type="InterPro" id="IPR009014">
    <property type="entry name" value="Transketo_C/PFOR_II"/>
</dbReference>
<keyword evidence="6" id="KW-1185">Reference proteome</keyword>
<dbReference type="RefSeq" id="WP_264510657.1">
    <property type="nucleotide sequence ID" value="NZ_JAPDDR010000001.1"/>
</dbReference>
<dbReference type="Pfam" id="PF02780">
    <property type="entry name" value="Transketolase_C"/>
    <property type="match status" value="1"/>
</dbReference>
<comment type="caution">
    <text evidence="5">The sequence shown here is derived from an EMBL/GenBank/DDBJ whole genome shotgun (WGS) entry which is preliminary data.</text>
</comment>
<dbReference type="SMART" id="SM00861">
    <property type="entry name" value="Transket_pyr"/>
    <property type="match status" value="1"/>
</dbReference>
<keyword evidence="2" id="KW-0560">Oxidoreductase</keyword>
<dbReference type="Proteomes" id="UP001165653">
    <property type="component" value="Unassembled WGS sequence"/>
</dbReference>
<dbReference type="Pfam" id="PF02779">
    <property type="entry name" value="Transket_pyr"/>
    <property type="match status" value="1"/>
</dbReference>
<evidence type="ECO:0000256" key="2">
    <source>
        <dbReference type="ARBA" id="ARBA00023002"/>
    </source>
</evidence>
<dbReference type="SUPFAM" id="SSF52518">
    <property type="entry name" value="Thiamin diphosphate-binding fold (THDP-binding)"/>
    <property type="match status" value="1"/>
</dbReference>
<dbReference type="InterPro" id="IPR029061">
    <property type="entry name" value="THDP-binding"/>
</dbReference>
<gene>
    <name evidence="5" type="ORF">OJ996_02095</name>
</gene>
<dbReference type="Gene3D" id="3.40.50.920">
    <property type="match status" value="1"/>
</dbReference>
<evidence type="ECO:0000256" key="3">
    <source>
        <dbReference type="ARBA" id="ARBA00023052"/>
    </source>
</evidence>
<feature type="domain" description="Transketolase-like pyrimidine-binding" evidence="4">
    <location>
        <begin position="16"/>
        <end position="188"/>
    </location>
</feature>
<dbReference type="CDD" id="cd07036">
    <property type="entry name" value="TPP_PYR_E1-PDHc-beta_like"/>
    <property type="match status" value="1"/>
</dbReference>
<dbReference type="InterPro" id="IPR005475">
    <property type="entry name" value="Transketolase-like_Pyr-bd"/>
</dbReference>
<protein>
    <submittedName>
        <fullName evidence="5">Alpha-ketoacid dehydrogenase subunit beta</fullName>
    </submittedName>
</protein>
<dbReference type="EMBL" id="JAPDDR010000001">
    <property type="protein sequence ID" value="MCW1912346.1"/>
    <property type="molecule type" value="Genomic_DNA"/>
</dbReference>
<dbReference type="PANTHER" id="PTHR43257">
    <property type="entry name" value="PYRUVATE DEHYDROGENASE E1 COMPONENT BETA SUBUNIT"/>
    <property type="match status" value="1"/>
</dbReference>
<dbReference type="InterPro" id="IPR033248">
    <property type="entry name" value="Transketolase_C"/>
</dbReference>
<reference evidence="5" key="1">
    <citation type="submission" date="2022-10" db="EMBL/GenBank/DDBJ databases">
        <title>Luteolibacter sp. GHJ8, whole genome shotgun sequencing project.</title>
        <authorList>
            <person name="Zhao G."/>
            <person name="Shen L."/>
        </authorList>
    </citation>
    <scope>NUCLEOTIDE SEQUENCE</scope>
    <source>
        <strain evidence="5">GHJ8</strain>
    </source>
</reference>
<sequence length="335" mass="36701">MARLRHANGKTLTMSVTYVDAIRDAQEKLLREDPRVFLYGQDISQFGGAFKATKGLAEAFPGRVLDSPISEDAMIGMAVGAAIEGMRPIVEMQFADFSSIAFNQIVNQAATHYYRTGVPVPLTVRLPSGGTPGSGPFHSQSMEALYAHYPGLVVVTPATVSDAYHMLLDSVALDDPVIYCEHKFLYRWLKAPRINGDGLPIGKARITRPGKHATVVAYSAMVHEAVRAADRLKEEGGWEIEVVDLRSVKPLDMDTVLASVARTGRLLALGEAFPWGGVTAEVVSRVCTDGFHLLDAPPRRLNSRDTPVPYHPKLWAAHRPTPESICLELRKLLTF</sequence>
<comment type="cofactor">
    <cofactor evidence="1">
        <name>thiamine diphosphate</name>
        <dbReference type="ChEBI" id="CHEBI:58937"/>
    </cofactor>
</comment>
<evidence type="ECO:0000313" key="6">
    <source>
        <dbReference type="Proteomes" id="UP001165653"/>
    </source>
</evidence>
<dbReference type="PANTHER" id="PTHR43257:SF2">
    <property type="entry name" value="PYRUVATE DEHYDROGENASE E1 COMPONENT SUBUNIT BETA"/>
    <property type="match status" value="1"/>
</dbReference>
<keyword evidence="3" id="KW-0786">Thiamine pyrophosphate</keyword>
<dbReference type="Gene3D" id="3.40.50.970">
    <property type="match status" value="1"/>
</dbReference>
<name>A0ABT3FYL4_9BACT</name>
<proteinExistence type="predicted"/>